<dbReference type="EMBL" id="JAEAOA010001624">
    <property type="protein sequence ID" value="KAK3600299.1"/>
    <property type="molecule type" value="Genomic_DNA"/>
</dbReference>
<evidence type="ECO:0000313" key="2">
    <source>
        <dbReference type="Proteomes" id="UP001195483"/>
    </source>
</evidence>
<reference evidence="1" key="3">
    <citation type="submission" date="2023-05" db="EMBL/GenBank/DDBJ databases">
        <authorList>
            <person name="Smith C.H."/>
        </authorList>
    </citation>
    <scope>NUCLEOTIDE SEQUENCE</scope>
    <source>
        <strain evidence="1">CHS0354</strain>
        <tissue evidence="1">Mantle</tissue>
    </source>
</reference>
<name>A0AAE0W421_9BIVA</name>
<protein>
    <submittedName>
        <fullName evidence="1">Uncharacterized protein</fullName>
    </submittedName>
</protein>
<organism evidence="1 2">
    <name type="scientific">Potamilus streckersoni</name>
    <dbReference type="NCBI Taxonomy" id="2493646"/>
    <lineage>
        <taxon>Eukaryota</taxon>
        <taxon>Metazoa</taxon>
        <taxon>Spiralia</taxon>
        <taxon>Lophotrochozoa</taxon>
        <taxon>Mollusca</taxon>
        <taxon>Bivalvia</taxon>
        <taxon>Autobranchia</taxon>
        <taxon>Heteroconchia</taxon>
        <taxon>Palaeoheterodonta</taxon>
        <taxon>Unionida</taxon>
        <taxon>Unionoidea</taxon>
        <taxon>Unionidae</taxon>
        <taxon>Ambleminae</taxon>
        <taxon>Lampsilini</taxon>
        <taxon>Potamilus</taxon>
    </lineage>
</organism>
<dbReference type="AlphaFoldDB" id="A0AAE0W421"/>
<reference evidence="1" key="2">
    <citation type="journal article" date="2021" name="Genome Biol. Evol.">
        <title>Developing a high-quality reference genome for a parasitic bivalve with doubly uniparental inheritance (Bivalvia: Unionida).</title>
        <authorList>
            <person name="Smith C.H."/>
        </authorList>
    </citation>
    <scope>NUCLEOTIDE SEQUENCE</scope>
    <source>
        <strain evidence="1">CHS0354</strain>
        <tissue evidence="1">Mantle</tissue>
    </source>
</reference>
<dbReference type="Proteomes" id="UP001195483">
    <property type="component" value="Unassembled WGS sequence"/>
</dbReference>
<proteinExistence type="predicted"/>
<keyword evidence="2" id="KW-1185">Reference proteome</keyword>
<reference evidence="1" key="1">
    <citation type="journal article" date="2021" name="Genome Biol. Evol.">
        <title>A High-Quality Reference Genome for a Parasitic Bivalve with Doubly Uniparental Inheritance (Bivalvia: Unionida).</title>
        <authorList>
            <person name="Smith C.H."/>
        </authorList>
    </citation>
    <scope>NUCLEOTIDE SEQUENCE</scope>
    <source>
        <strain evidence="1">CHS0354</strain>
    </source>
</reference>
<sequence>MGKGDTTFETIIVLERKLLHQNGRHGYTSGSLLRSLIDKGEWIPKSTVAENRAGSLKISGSEHGTTPSEMRPDCPARTRYKAIVIAIKETEWSRVSGQGSLSCEQLCNVQWAEESVVRGHELIDSCMISIGQH</sequence>
<comment type="caution">
    <text evidence="1">The sequence shown here is derived from an EMBL/GenBank/DDBJ whole genome shotgun (WGS) entry which is preliminary data.</text>
</comment>
<accession>A0AAE0W421</accession>
<evidence type="ECO:0000313" key="1">
    <source>
        <dbReference type="EMBL" id="KAK3600299.1"/>
    </source>
</evidence>
<gene>
    <name evidence="1" type="ORF">CHS0354_027143</name>
</gene>